<dbReference type="VEuPathDB" id="AmoebaDB:DICPUDRAFT_39457"/>
<dbReference type="eggNOG" id="KOG2645">
    <property type="taxonomic scope" value="Eukaryota"/>
</dbReference>
<proteinExistence type="predicted"/>
<dbReference type="Gene3D" id="3.40.720.10">
    <property type="entry name" value="Alkaline Phosphatase, subunit A"/>
    <property type="match status" value="1"/>
</dbReference>
<name>F0ZWD7_DICPU</name>
<reference evidence="3" key="1">
    <citation type="journal article" date="2011" name="Genome Biol.">
        <title>Comparative genomics of the social amoebae Dictyostelium discoideum and Dictyostelium purpureum.</title>
        <authorList>
            <consortium name="US DOE Joint Genome Institute (JGI-PGF)"/>
            <person name="Sucgang R."/>
            <person name="Kuo A."/>
            <person name="Tian X."/>
            <person name="Salerno W."/>
            <person name="Parikh A."/>
            <person name="Feasley C.L."/>
            <person name="Dalin E."/>
            <person name="Tu H."/>
            <person name="Huang E."/>
            <person name="Barry K."/>
            <person name="Lindquist E."/>
            <person name="Shapiro H."/>
            <person name="Bruce D."/>
            <person name="Schmutz J."/>
            <person name="Salamov A."/>
            <person name="Fey P."/>
            <person name="Gaudet P."/>
            <person name="Anjard C."/>
            <person name="Babu M.M."/>
            <person name="Basu S."/>
            <person name="Bushmanova Y."/>
            <person name="van der Wel H."/>
            <person name="Katoh-Kurasawa M."/>
            <person name="Dinh C."/>
            <person name="Coutinho P.M."/>
            <person name="Saito T."/>
            <person name="Elias M."/>
            <person name="Schaap P."/>
            <person name="Kay R.R."/>
            <person name="Henrissat B."/>
            <person name="Eichinger L."/>
            <person name="Rivero F."/>
            <person name="Putnam N.H."/>
            <person name="West C.M."/>
            <person name="Loomis W.F."/>
            <person name="Chisholm R.L."/>
            <person name="Shaulsky G."/>
            <person name="Strassmann J.E."/>
            <person name="Queller D.C."/>
            <person name="Kuspa A."/>
            <person name="Grigoriev I.V."/>
        </authorList>
    </citation>
    <scope>NUCLEOTIDE SEQUENCE [LARGE SCALE GENOMIC DNA]</scope>
    <source>
        <strain evidence="3">QSDP1</strain>
    </source>
</reference>
<dbReference type="SUPFAM" id="SSF53649">
    <property type="entry name" value="Alkaline phosphatase-like"/>
    <property type="match status" value="1"/>
</dbReference>
<dbReference type="EMBL" id="GL871233">
    <property type="protein sequence ID" value="EGC31746.1"/>
    <property type="molecule type" value="Genomic_DNA"/>
</dbReference>
<evidence type="ECO:0000313" key="2">
    <source>
        <dbReference type="EMBL" id="EGC31746.1"/>
    </source>
</evidence>
<dbReference type="PANTHER" id="PTHR10151">
    <property type="entry name" value="ECTONUCLEOTIDE PYROPHOSPHATASE/PHOSPHODIESTERASE"/>
    <property type="match status" value="1"/>
</dbReference>
<dbReference type="RefSeq" id="XP_003291726.1">
    <property type="nucleotide sequence ID" value="XM_003291678.1"/>
</dbReference>
<keyword evidence="1" id="KW-1133">Transmembrane helix</keyword>
<protein>
    <submittedName>
        <fullName evidence="2">Uncharacterized protein</fullName>
    </submittedName>
</protein>
<accession>F0ZWD7</accession>
<keyword evidence="3" id="KW-1185">Reference proteome</keyword>
<dbReference type="Gene3D" id="3.30.1360.180">
    <property type="match status" value="1"/>
</dbReference>
<dbReference type="FunCoup" id="F0ZWD7">
    <property type="interactions" value="5"/>
</dbReference>
<dbReference type="OMA" id="DVCIDHS"/>
<dbReference type="AlphaFoldDB" id="F0ZWD7"/>
<dbReference type="KEGG" id="dpp:DICPUDRAFT_39457"/>
<dbReference type="GeneID" id="10505474"/>
<evidence type="ECO:0000313" key="3">
    <source>
        <dbReference type="Proteomes" id="UP000001064"/>
    </source>
</evidence>
<dbReference type="InParanoid" id="F0ZWD7"/>
<keyword evidence="1" id="KW-0472">Membrane</keyword>
<dbReference type="InterPro" id="IPR017850">
    <property type="entry name" value="Alkaline_phosphatase_core_sf"/>
</dbReference>
<sequence length="452" mass="51377">MKGRDKKKIFFGFLIIAIVATILLVFFVVRREQQNNIIFLPTIVISIDSFRPEYLERGLTPNLLNFINDSSFRAQFTTAQFPSKTFPNHYSIATGLHPQDHGIVSNHMYDPDTNKVFSAEEEDSLHPSWWWGEPIWVTAKKSNIKTACFFWPGCGAKIKDNLPDYNMVPFDMKTSTSEVLNQVYQWRKEGGENKTSSIPTLTMAYIHEVDDNGHLYGPVSKNVDESISSVDKNIGILIDQLKQSGLYDKTNIIFVSDHGMIEIPTHKYIYIDDLTLDPSISSKFFSPDAISKGYAVPSPILSVFPNNTNYNEEYLYQELTKNKSEHVDFYKKEDLPKKYNYNSKSNNRISPILGVAKPGYSIILNKELLPKKPKLGNHGYDPAHEEMHSIFIARGPNIKSSGAEDNHTTTTLKTFKNTEIYNLLAKLIGVDSKHFAPNNGTSLLIDKLYKNK</sequence>
<feature type="transmembrane region" description="Helical" evidence="1">
    <location>
        <begin position="9"/>
        <end position="29"/>
    </location>
</feature>
<keyword evidence="1" id="KW-0812">Transmembrane</keyword>
<gene>
    <name evidence="2" type="ORF">DICPUDRAFT_39457</name>
</gene>
<dbReference type="CDD" id="cd16018">
    <property type="entry name" value="Enpp"/>
    <property type="match status" value="1"/>
</dbReference>
<dbReference type="GO" id="GO:0016787">
    <property type="term" value="F:hydrolase activity"/>
    <property type="evidence" value="ECO:0000318"/>
    <property type="project" value="GO_Central"/>
</dbReference>
<dbReference type="OrthoDB" id="415411at2759"/>
<evidence type="ECO:0000256" key="1">
    <source>
        <dbReference type="SAM" id="Phobius"/>
    </source>
</evidence>
<dbReference type="Pfam" id="PF01663">
    <property type="entry name" value="Phosphodiest"/>
    <property type="match status" value="1"/>
</dbReference>
<organism evidence="2 3">
    <name type="scientific">Dictyostelium purpureum</name>
    <name type="common">Slime mold</name>
    <dbReference type="NCBI Taxonomy" id="5786"/>
    <lineage>
        <taxon>Eukaryota</taxon>
        <taxon>Amoebozoa</taxon>
        <taxon>Evosea</taxon>
        <taxon>Eumycetozoa</taxon>
        <taxon>Dictyostelia</taxon>
        <taxon>Dictyosteliales</taxon>
        <taxon>Dictyosteliaceae</taxon>
        <taxon>Dictyostelium</taxon>
    </lineage>
</organism>
<dbReference type="PANTHER" id="PTHR10151:SF120">
    <property type="entry name" value="BIS(5'-ADENOSYL)-TRIPHOSPHATASE"/>
    <property type="match status" value="1"/>
</dbReference>
<dbReference type="Proteomes" id="UP000001064">
    <property type="component" value="Unassembled WGS sequence"/>
</dbReference>
<dbReference type="InterPro" id="IPR002591">
    <property type="entry name" value="Phosphodiest/P_Trfase"/>
</dbReference>